<evidence type="ECO:0000256" key="1">
    <source>
        <dbReference type="ARBA" id="ARBA00022801"/>
    </source>
</evidence>
<organism evidence="3 4">
    <name type="scientific">Raphanus sativus</name>
    <name type="common">Radish</name>
    <name type="synonym">Raphanus raphanistrum var. sativus</name>
    <dbReference type="NCBI Taxonomy" id="3726"/>
    <lineage>
        <taxon>Eukaryota</taxon>
        <taxon>Viridiplantae</taxon>
        <taxon>Streptophyta</taxon>
        <taxon>Embryophyta</taxon>
        <taxon>Tracheophyta</taxon>
        <taxon>Spermatophyta</taxon>
        <taxon>Magnoliopsida</taxon>
        <taxon>eudicotyledons</taxon>
        <taxon>Gunneridae</taxon>
        <taxon>Pentapetalae</taxon>
        <taxon>rosids</taxon>
        <taxon>malvids</taxon>
        <taxon>Brassicales</taxon>
        <taxon>Brassicaceae</taxon>
        <taxon>Brassiceae</taxon>
        <taxon>Raphanus</taxon>
    </lineage>
</organism>
<name>A0A9W3CHR4_RAPSA</name>
<dbReference type="GO" id="GO:0008610">
    <property type="term" value="P:lipid biosynthetic process"/>
    <property type="evidence" value="ECO:0007669"/>
    <property type="project" value="TreeGrafter"/>
</dbReference>
<reference evidence="4" key="2">
    <citation type="submission" date="2025-08" db="UniProtKB">
        <authorList>
            <consortium name="RefSeq"/>
        </authorList>
    </citation>
    <scope>IDENTIFICATION</scope>
    <source>
        <tissue evidence="4">Leaf</tissue>
    </source>
</reference>
<protein>
    <submittedName>
        <fullName evidence="4">Lipid phosphate phosphatase epsilon 2, chloroplastic-like isoform X1</fullName>
    </submittedName>
</protein>
<keyword evidence="3" id="KW-1185">Reference proteome</keyword>
<gene>
    <name evidence="4" type="primary">LOC108828706</name>
</gene>
<keyword evidence="2" id="KW-0472">Membrane</keyword>
<dbReference type="GO" id="GO:0047874">
    <property type="term" value="F:dolichyldiphosphatase activity"/>
    <property type="evidence" value="ECO:0007669"/>
    <property type="project" value="TreeGrafter"/>
</dbReference>
<evidence type="ECO:0000313" key="3">
    <source>
        <dbReference type="Proteomes" id="UP000504610"/>
    </source>
</evidence>
<keyword evidence="2" id="KW-0812">Transmembrane</keyword>
<dbReference type="GO" id="GO:0006487">
    <property type="term" value="P:protein N-linked glycosylation"/>
    <property type="evidence" value="ECO:0007669"/>
    <property type="project" value="TreeGrafter"/>
</dbReference>
<keyword evidence="1" id="KW-0378">Hydrolase</keyword>
<dbReference type="OrthoDB" id="302705at2759"/>
<dbReference type="KEGG" id="rsz:108828706"/>
<dbReference type="PANTHER" id="PTHR11247:SF77">
    <property type="entry name" value="LIPID PHOSPHATE PHOSPHATASE EPSILON 2, CHLOROPLASTIC"/>
    <property type="match status" value="1"/>
</dbReference>
<dbReference type="SUPFAM" id="SSF48317">
    <property type="entry name" value="Acid phosphatase/Vanadium-dependent haloperoxidase"/>
    <property type="match status" value="1"/>
</dbReference>
<reference evidence="3" key="1">
    <citation type="journal article" date="2019" name="Database">
        <title>The radish genome database (RadishGD): an integrated information resource for radish genomics.</title>
        <authorList>
            <person name="Yu H.J."/>
            <person name="Baek S."/>
            <person name="Lee Y.J."/>
            <person name="Cho A."/>
            <person name="Mun J.H."/>
        </authorList>
    </citation>
    <scope>NUCLEOTIDE SEQUENCE [LARGE SCALE GENOMIC DNA]</scope>
    <source>
        <strain evidence="3">cv. WK10039</strain>
    </source>
</reference>
<feature type="transmembrane region" description="Helical" evidence="2">
    <location>
        <begin position="188"/>
        <end position="207"/>
    </location>
</feature>
<dbReference type="InterPro" id="IPR036938">
    <property type="entry name" value="PAP2/HPO_sf"/>
</dbReference>
<sequence length="221" mass="24507">MALATARATSSLVLFHKPTSNFYFQHSSAPIAYIDSSARFRRCSSIFPLNRRSLCYSSAPKTHALRDVGKEEGSQALEQDAFINNPSNDLVSRINTFANRLSKWVVVGALFGSILFLRHDGASLWAVIGSLSNCLLSVTLKRILNQERPVATLRSDPGMPSSHAQSISFISLFTLFSVMEWLGTNPLSLFLCGLILAFASYFVRLSLKIYTTNTKNHSHSR</sequence>
<proteinExistence type="predicted"/>
<dbReference type="RefSeq" id="XP_056851035.1">
    <property type="nucleotide sequence ID" value="XM_056995055.1"/>
</dbReference>
<dbReference type="GeneID" id="108828706"/>
<evidence type="ECO:0000313" key="4">
    <source>
        <dbReference type="RefSeq" id="XP_056851035.1"/>
    </source>
</evidence>
<accession>A0A9W3CHR4</accession>
<dbReference type="GO" id="GO:0005789">
    <property type="term" value="C:endoplasmic reticulum membrane"/>
    <property type="evidence" value="ECO:0007669"/>
    <property type="project" value="TreeGrafter"/>
</dbReference>
<dbReference type="AlphaFoldDB" id="A0A9W3CHR4"/>
<evidence type="ECO:0000256" key="2">
    <source>
        <dbReference type="SAM" id="Phobius"/>
    </source>
</evidence>
<keyword evidence="2" id="KW-1133">Transmembrane helix</keyword>
<dbReference type="Proteomes" id="UP000504610">
    <property type="component" value="Chromosome 9"/>
</dbReference>
<dbReference type="PANTHER" id="PTHR11247">
    <property type="entry name" value="PALMITOYL-PROTEIN THIOESTERASE/DOLICHYLDIPHOSPHATASE 1"/>
    <property type="match status" value="1"/>
</dbReference>